<keyword evidence="2" id="KW-1185">Reference proteome</keyword>
<name>A0A7J8VA36_9ROSI</name>
<dbReference type="EMBL" id="JABFAB010000009">
    <property type="protein sequence ID" value="MBA0659657.1"/>
    <property type="molecule type" value="Genomic_DNA"/>
</dbReference>
<proteinExistence type="predicted"/>
<protein>
    <submittedName>
        <fullName evidence="1">Uncharacterized protein</fullName>
    </submittedName>
</protein>
<evidence type="ECO:0000313" key="2">
    <source>
        <dbReference type="Proteomes" id="UP000593573"/>
    </source>
</evidence>
<comment type="caution">
    <text evidence="1">The sequence shown here is derived from an EMBL/GenBank/DDBJ whole genome shotgun (WGS) entry which is preliminary data.</text>
</comment>
<evidence type="ECO:0000313" key="1">
    <source>
        <dbReference type="EMBL" id="MBA0659657.1"/>
    </source>
</evidence>
<reference evidence="1 2" key="1">
    <citation type="journal article" date="2019" name="Genome Biol. Evol.">
        <title>Insights into the evolution of the New World diploid cottons (Gossypium, subgenus Houzingenia) based on genome sequencing.</title>
        <authorList>
            <person name="Grover C.E."/>
            <person name="Arick M.A. 2nd"/>
            <person name="Thrash A."/>
            <person name="Conover J.L."/>
            <person name="Sanders W.S."/>
            <person name="Peterson D.G."/>
            <person name="Frelichowski J.E."/>
            <person name="Scheffler J.A."/>
            <person name="Scheffler B.E."/>
            <person name="Wendel J.F."/>
        </authorList>
    </citation>
    <scope>NUCLEOTIDE SEQUENCE [LARGE SCALE GENOMIC DNA]</scope>
    <source>
        <strain evidence="1">57</strain>
        <tissue evidence="1">Leaf</tissue>
    </source>
</reference>
<gene>
    <name evidence="1" type="ORF">Goklo_011768</name>
</gene>
<dbReference type="AlphaFoldDB" id="A0A7J8VA36"/>
<organism evidence="1 2">
    <name type="scientific">Gossypium klotzschianum</name>
    <dbReference type="NCBI Taxonomy" id="34286"/>
    <lineage>
        <taxon>Eukaryota</taxon>
        <taxon>Viridiplantae</taxon>
        <taxon>Streptophyta</taxon>
        <taxon>Embryophyta</taxon>
        <taxon>Tracheophyta</taxon>
        <taxon>Spermatophyta</taxon>
        <taxon>Magnoliopsida</taxon>
        <taxon>eudicotyledons</taxon>
        <taxon>Gunneridae</taxon>
        <taxon>Pentapetalae</taxon>
        <taxon>rosids</taxon>
        <taxon>malvids</taxon>
        <taxon>Malvales</taxon>
        <taxon>Malvaceae</taxon>
        <taxon>Malvoideae</taxon>
        <taxon>Gossypium</taxon>
    </lineage>
</organism>
<sequence>MDMLLLRVSFLRALIISPNISRSLPLISLGKHLFSPFFPVGVDRAGLTYMQKH</sequence>
<dbReference type="Proteomes" id="UP000593573">
    <property type="component" value="Unassembled WGS sequence"/>
</dbReference>
<accession>A0A7J8VA36</accession>